<keyword evidence="3" id="KW-1185">Reference proteome</keyword>
<dbReference type="InterPro" id="IPR000582">
    <property type="entry name" value="Acyl-CoA-binding_protein"/>
</dbReference>
<evidence type="ECO:0000259" key="1">
    <source>
        <dbReference type="PROSITE" id="PS51228"/>
    </source>
</evidence>
<proteinExistence type="predicted"/>
<organism evidence="2 3">
    <name type="scientific">Staurois parvus</name>
    <dbReference type="NCBI Taxonomy" id="386267"/>
    <lineage>
        <taxon>Eukaryota</taxon>
        <taxon>Metazoa</taxon>
        <taxon>Chordata</taxon>
        <taxon>Craniata</taxon>
        <taxon>Vertebrata</taxon>
        <taxon>Euteleostomi</taxon>
        <taxon>Amphibia</taxon>
        <taxon>Batrachia</taxon>
        <taxon>Anura</taxon>
        <taxon>Neobatrachia</taxon>
        <taxon>Ranoidea</taxon>
        <taxon>Ranidae</taxon>
        <taxon>Staurois</taxon>
    </lineage>
</organism>
<accession>A0ABN9G1J5</accession>
<dbReference type="InterPro" id="IPR014352">
    <property type="entry name" value="FERM/acyl-CoA-bd_prot_sf"/>
</dbReference>
<comment type="caution">
    <text evidence="2">The sequence shown here is derived from an EMBL/GenBank/DDBJ whole genome shotgun (WGS) entry which is preliminary data.</text>
</comment>
<dbReference type="SUPFAM" id="SSF47027">
    <property type="entry name" value="Acyl-CoA binding protein"/>
    <property type="match status" value="1"/>
</dbReference>
<name>A0ABN9G1J5_9NEOB</name>
<evidence type="ECO:0000313" key="2">
    <source>
        <dbReference type="EMBL" id="CAI9603194.1"/>
    </source>
</evidence>
<gene>
    <name evidence="2" type="ORF">SPARVUS_LOCUS13274351</name>
</gene>
<dbReference type="Gene3D" id="1.20.80.10">
    <property type="match status" value="1"/>
</dbReference>
<protein>
    <recommendedName>
        <fullName evidence="1">ACB domain-containing protein</fullName>
    </recommendedName>
</protein>
<dbReference type="EMBL" id="CATNWA010017802">
    <property type="protein sequence ID" value="CAI9603194.1"/>
    <property type="molecule type" value="Genomic_DNA"/>
</dbReference>
<dbReference type="Proteomes" id="UP001162483">
    <property type="component" value="Unassembled WGS sequence"/>
</dbReference>
<dbReference type="PROSITE" id="PS51228">
    <property type="entry name" value="ACB_2"/>
    <property type="match status" value="1"/>
</dbReference>
<dbReference type="InterPro" id="IPR035984">
    <property type="entry name" value="Acyl-CoA-binding_sf"/>
</dbReference>
<sequence>MLDFVNKAKWDAWNSLGDLSKVSVLFLFL</sequence>
<feature type="domain" description="ACB" evidence="1">
    <location>
        <begin position="1"/>
        <end position="29"/>
    </location>
</feature>
<reference evidence="2" key="1">
    <citation type="submission" date="2023-05" db="EMBL/GenBank/DDBJ databases">
        <authorList>
            <person name="Stuckert A."/>
        </authorList>
    </citation>
    <scope>NUCLEOTIDE SEQUENCE</scope>
</reference>
<evidence type="ECO:0000313" key="3">
    <source>
        <dbReference type="Proteomes" id="UP001162483"/>
    </source>
</evidence>